<dbReference type="EMBL" id="LS483254">
    <property type="protein sequence ID" value="SQD93094.1"/>
    <property type="molecule type" value="Genomic_DNA"/>
</dbReference>
<evidence type="ECO:0000313" key="5">
    <source>
        <dbReference type="EMBL" id="SQD93094.1"/>
    </source>
</evidence>
<reference evidence="6" key="1">
    <citation type="submission" date="2018-05" db="EMBL/GenBank/DDBJ databases">
        <authorList>
            <person name="Hao L."/>
        </authorList>
    </citation>
    <scope>NUCLEOTIDE SEQUENCE [LARGE SCALE GENOMIC DNA]</scope>
</reference>
<dbReference type="InterPro" id="IPR018905">
    <property type="entry name" value="A-galactase_NEW3"/>
</dbReference>
<dbReference type="PROSITE" id="PS00018">
    <property type="entry name" value="EF_HAND_1"/>
    <property type="match status" value="1"/>
</dbReference>
<dbReference type="KEGG" id="bana:BARAN1_1070"/>
<dbReference type="SUPFAM" id="SSF49299">
    <property type="entry name" value="PKD domain"/>
    <property type="match status" value="1"/>
</dbReference>
<gene>
    <name evidence="5" type="ORF">BARAN1_1070</name>
</gene>
<dbReference type="Pfam" id="PF17210">
    <property type="entry name" value="SdrD_B"/>
    <property type="match status" value="1"/>
</dbReference>
<dbReference type="InterPro" id="IPR035986">
    <property type="entry name" value="PKD_dom_sf"/>
</dbReference>
<organism evidence="5 6">
    <name type="scientific">Candidatus Bipolaricaulis anaerobius</name>
    <dbReference type="NCBI Taxonomy" id="2026885"/>
    <lineage>
        <taxon>Bacteria</taxon>
        <taxon>Candidatus Bipolaricaulota</taxon>
        <taxon>Candidatus Bipolaricaulia</taxon>
        <taxon>Candidatus Bipolaricaulales</taxon>
        <taxon>Candidatus Bipolaricaulaceae</taxon>
        <taxon>Candidatus Bipolaricaulis</taxon>
    </lineage>
</organism>
<dbReference type="RefSeq" id="WP_122031506.1">
    <property type="nucleotide sequence ID" value="NZ_LS483254.1"/>
</dbReference>
<evidence type="ECO:0000313" key="6">
    <source>
        <dbReference type="Proteomes" id="UP000249818"/>
    </source>
</evidence>
<dbReference type="InterPro" id="IPR013783">
    <property type="entry name" value="Ig-like_fold"/>
</dbReference>
<comment type="subcellular location">
    <subcellularLocation>
        <location evidence="1">Secreted</location>
    </subcellularLocation>
</comment>
<dbReference type="OrthoDB" id="3169091at2"/>
<dbReference type="SUPFAM" id="SSF117074">
    <property type="entry name" value="Hypothetical protein PA1324"/>
    <property type="match status" value="2"/>
</dbReference>
<dbReference type="CDD" id="cd00146">
    <property type="entry name" value="PKD"/>
    <property type="match status" value="1"/>
</dbReference>
<sequence length="961" mass="100520">MGTWRVCLRIGLGLGLGAFLVGMGLAAGAGIALELVSPPRTVAPGEVAIHVFSVSNPTSSTVVVELSADAPLGWGTLDLPPIVSLGPGDEEALFVTVVVPRTAVAGAHIVRLKAAWDSGEAVAEATVHVLAMAAVGLIPPPAGEGEPGATVAYTLTVLNRGNGLDRFLVAASSAHGWPVRIEPQELALRPGEKGTIELLLSLPSSAEPGRDLLTVTVRSTEGAEARAAWFTTILPPGPEAIVGTVFSALEMRLGGRLGYDPLSGRRLSLLTLSGGGEVLGGELGLHLQLTGPWGPDPYSLARFSLRYLQDWAWVEAGEVGLDLSSLLLSLGGSGMCAGVASERGEAALLTGWQGDEGRFGIRGAWRGGWGELGVAARETRGTDSLHAGSLWITGHLGEGLTLRGEGGIAVSGPHREAGVLVGLTAGTGATLSFQADAYAVGPRLPSPRADRAGISFAGQLAADAVALRFMTRWERDNVLGVALVPTVVRSDLTTAVDWSPSGSRLALFATTTVRRSQGFGPGPALDRRNRILDLALAVTDPSFAFRLSGRWRWEEDLAAISWQRTDEYAQRFTLALGQTKATLSLTEVASIGDGGATPVVSQASVDVLTPAGLALGFRHASDGGRVGIEIPVALSPASSITPRLEVRWDPAGEASSLYAELRFEHAFIATPPLLPARGWIEGVVFVDDDGNGRLDPGELGIVGAVLEMDGTRVATGADGRFLFPPLAPGAYSLAIGRLPAGFRAQVELPLQVEVALAGRTVVHIPCKRLGEIAGVVYDDQDKSGSRDGGEPGLGRVRVVLAQDGVDVGEALSDPTGAFSFPDLPGGEYWVRVDATSLPERYELTTPVAVVVGLGPGESEEVLFGAWQKPRPVVVVYRPPVADFTWEPTSPQAGQPITFDGGASLGEIVNYRWDFTADGTFDAEGVRVAWTFPEPGFYLVTLVVTDDKDLTGKTELLISVVP</sequence>
<dbReference type="Pfam" id="PF18911">
    <property type="entry name" value="PKD_4"/>
    <property type="match status" value="1"/>
</dbReference>
<accession>A0A2X3MMB9</accession>
<dbReference type="SMART" id="SM00089">
    <property type="entry name" value="PKD"/>
    <property type="match status" value="1"/>
</dbReference>
<dbReference type="InterPro" id="IPR022409">
    <property type="entry name" value="PKD/Chitinase_dom"/>
</dbReference>
<evidence type="ECO:0000256" key="2">
    <source>
        <dbReference type="ARBA" id="ARBA00022525"/>
    </source>
</evidence>
<name>A0A2X3MMB9_9BACT</name>
<evidence type="ECO:0000256" key="1">
    <source>
        <dbReference type="ARBA" id="ARBA00004613"/>
    </source>
</evidence>
<keyword evidence="3" id="KW-0732">Signal</keyword>
<dbReference type="AlphaFoldDB" id="A0A2X3MMB9"/>
<dbReference type="Gene3D" id="2.60.40.10">
    <property type="entry name" value="Immunoglobulins"/>
    <property type="match status" value="5"/>
</dbReference>
<dbReference type="Proteomes" id="UP000249818">
    <property type="component" value="Chromosome BARAN1"/>
</dbReference>
<dbReference type="Pfam" id="PF10633">
    <property type="entry name" value="NPCBM_assoc"/>
    <property type="match status" value="1"/>
</dbReference>
<dbReference type="InterPro" id="IPR000601">
    <property type="entry name" value="PKD_dom"/>
</dbReference>
<feature type="domain" description="PKD" evidence="4">
    <location>
        <begin position="879"/>
        <end position="961"/>
    </location>
</feature>
<dbReference type="PROSITE" id="PS50093">
    <property type="entry name" value="PKD"/>
    <property type="match status" value="1"/>
</dbReference>
<keyword evidence="2" id="KW-0964">Secreted</keyword>
<keyword evidence="6" id="KW-1185">Reference proteome</keyword>
<evidence type="ECO:0000256" key="3">
    <source>
        <dbReference type="ARBA" id="ARBA00022729"/>
    </source>
</evidence>
<dbReference type="GO" id="GO:0005576">
    <property type="term" value="C:extracellular region"/>
    <property type="evidence" value="ECO:0007669"/>
    <property type="project" value="UniProtKB-SubCell"/>
</dbReference>
<dbReference type="InterPro" id="IPR018247">
    <property type="entry name" value="EF_Hand_1_Ca_BS"/>
</dbReference>
<proteinExistence type="predicted"/>
<dbReference type="InterPro" id="IPR033764">
    <property type="entry name" value="Sdr_B"/>
</dbReference>
<protein>
    <recommendedName>
        <fullName evidence="4">PKD domain-containing protein</fullName>
    </recommendedName>
</protein>
<evidence type="ECO:0000259" key="4">
    <source>
        <dbReference type="PROSITE" id="PS50093"/>
    </source>
</evidence>